<gene>
    <name evidence="3" type="ORF">SAMN04488568_11269</name>
</gene>
<dbReference type="InterPro" id="IPR049450">
    <property type="entry name" value="ACOT8-like_C"/>
</dbReference>
<evidence type="ECO:0000313" key="3">
    <source>
        <dbReference type="EMBL" id="SDM49430.1"/>
    </source>
</evidence>
<dbReference type="EMBL" id="FNHG01000012">
    <property type="protein sequence ID" value="SDM49430.1"/>
    <property type="molecule type" value="Genomic_DNA"/>
</dbReference>
<reference evidence="3 4" key="1">
    <citation type="submission" date="2016-10" db="EMBL/GenBank/DDBJ databases">
        <authorList>
            <person name="de Groot N.N."/>
        </authorList>
    </citation>
    <scope>NUCLEOTIDE SEQUENCE [LARGE SCALE GENOMIC DNA]</scope>
    <source>
        <strain evidence="3 4">DSM 16077</strain>
    </source>
</reference>
<organism evidence="3 4">
    <name type="scientific">Maricaulis salignorans</name>
    <dbReference type="NCBI Taxonomy" id="144026"/>
    <lineage>
        <taxon>Bacteria</taxon>
        <taxon>Pseudomonadati</taxon>
        <taxon>Pseudomonadota</taxon>
        <taxon>Alphaproteobacteria</taxon>
        <taxon>Maricaulales</taxon>
        <taxon>Maricaulaceae</taxon>
        <taxon>Maricaulis</taxon>
    </lineage>
</organism>
<dbReference type="InterPro" id="IPR049449">
    <property type="entry name" value="TesB_ACOT8-like_N"/>
</dbReference>
<protein>
    <submittedName>
        <fullName evidence="3">Acyl-CoA thioesterase</fullName>
    </submittedName>
</protein>
<feature type="domain" description="Acyl-CoA thioesterase-like C-terminal" evidence="2">
    <location>
        <begin position="133"/>
        <end position="263"/>
    </location>
</feature>
<proteinExistence type="predicted"/>
<dbReference type="Pfam" id="PF13622">
    <property type="entry name" value="4HBT_3"/>
    <property type="match status" value="1"/>
</dbReference>
<dbReference type="OrthoDB" id="7059210at2"/>
<dbReference type="RefSeq" id="WP_091770480.1">
    <property type="nucleotide sequence ID" value="NZ_FNHG01000012.1"/>
</dbReference>
<evidence type="ECO:0000259" key="1">
    <source>
        <dbReference type="Pfam" id="PF13622"/>
    </source>
</evidence>
<dbReference type="Gene3D" id="2.40.160.210">
    <property type="entry name" value="Acyl-CoA thioesterase, double hotdog domain"/>
    <property type="match status" value="1"/>
</dbReference>
<dbReference type="InterPro" id="IPR042171">
    <property type="entry name" value="Acyl-CoA_hotdog"/>
</dbReference>
<dbReference type="Pfam" id="PF20789">
    <property type="entry name" value="4HBT_3C"/>
    <property type="match status" value="1"/>
</dbReference>
<name>A0A1G9TP05_9PROT</name>
<dbReference type="InterPro" id="IPR029069">
    <property type="entry name" value="HotDog_dom_sf"/>
</dbReference>
<feature type="domain" description="Acyl-CoA thioesterase-like N-terminal HotDog" evidence="1">
    <location>
        <begin position="33"/>
        <end position="105"/>
    </location>
</feature>
<dbReference type="STRING" id="144026.SAMN04488568_11269"/>
<keyword evidence="4" id="KW-1185">Reference proteome</keyword>
<evidence type="ECO:0000313" key="4">
    <source>
        <dbReference type="Proteomes" id="UP000199759"/>
    </source>
</evidence>
<dbReference type="AlphaFoldDB" id="A0A1G9TP05"/>
<dbReference type="Proteomes" id="UP000199759">
    <property type="component" value="Unassembled WGS sequence"/>
</dbReference>
<accession>A0A1G9TP05</accession>
<dbReference type="SUPFAM" id="SSF54637">
    <property type="entry name" value="Thioesterase/thiol ester dehydrase-isomerase"/>
    <property type="match status" value="2"/>
</dbReference>
<evidence type="ECO:0000259" key="2">
    <source>
        <dbReference type="Pfam" id="PF20789"/>
    </source>
</evidence>
<sequence>MHLFDQSTALKRVSGEAPDIRFEGEASEHFKNMIGPYGGWSAAVLAKGLVEAAGPEMELVSITTDFLAGAREGPITLDVACDRGGKNTQFWNASLTAQGDKSPSNRAMGILSRRRDTLAWTEGSRPDAPPPEDCDRANLPMAWSRTVEMRPTQSPPFGTGKTRTDNLSWIRLEPDRPLDAVGLVALADTPTPRLFFVTGKPEMIATVSMTVYLHASPDDYAAVGADYMLIETHAARGGRGFYDQHARIWSRDGRLLATTQQIVWYKTTNEE</sequence>